<reference evidence="4" key="1">
    <citation type="submission" date="2010-07" db="EMBL/GenBank/DDBJ databases">
        <title>The genome sequence of Gaeumannomyces graminis var. tritici strain R3-111a-1.</title>
        <authorList>
            <consortium name="The Broad Institute Genome Sequencing Platform"/>
            <person name="Ma L.-J."/>
            <person name="Dead R."/>
            <person name="Young S."/>
            <person name="Zeng Q."/>
            <person name="Koehrsen M."/>
            <person name="Alvarado L."/>
            <person name="Berlin A."/>
            <person name="Chapman S.B."/>
            <person name="Chen Z."/>
            <person name="Freedman E."/>
            <person name="Gellesch M."/>
            <person name="Goldberg J."/>
            <person name="Griggs A."/>
            <person name="Gujja S."/>
            <person name="Heilman E.R."/>
            <person name="Heiman D."/>
            <person name="Hepburn T."/>
            <person name="Howarth C."/>
            <person name="Jen D."/>
            <person name="Larson L."/>
            <person name="Mehta T."/>
            <person name="Neiman D."/>
            <person name="Pearson M."/>
            <person name="Roberts A."/>
            <person name="Saif S."/>
            <person name="Shea T."/>
            <person name="Shenoy N."/>
            <person name="Sisk P."/>
            <person name="Stolte C."/>
            <person name="Sykes S."/>
            <person name="Walk T."/>
            <person name="White J."/>
            <person name="Yandava C."/>
            <person name="Haas B."/>
            <person name="Nusbaum C."/>
            <person name="Birren B."/>
        </authorList>
    </citation>
    <scope>NUCLEOTIDE SEQUENCE [LARGE SCALE GENOMIC DNA]</scope>
    <source>
        <strain evidence="4">R3-111a-1</strain>
    </source>
</reference>
<dbReference type="OrthoDB" id="2311687at2759"/>
<organism evidence="2">
    <name type="scientific">Gaeumannomyces tritici (strain R3-111a-1)</name>
    <name type="common">Wheat and barley take-all root rot fungus</name>
    <name type="synonym">Gaeumannomyces graminis var. tritici</name>
    <dbReference type="NCBI Taxonomy" id="644352"/>
    <lineage>
        <taxon>Eukaryota</taxon>
        <taxon>Fungi</taxon>
        <taxon>Dikarya</taxon>
        <taxon>Ascomycota</taxon>
        <taxon>Pezizomycotina</taxon>
        <taxon>Sordariomycetes</taxon>
        <taxon>Sordariomycetidae</taxon>
        <taxon>Magnaporthales</taxon>
        <taxon>Magnaporthaceae</taxon>
        <taxon>Gaeumannomyces</taxon>
    </lineage>
</organism>
<dbReference type="HOGENOM" id="CLU_077446_2_0_1"/>
<gene>
    <name evidence="3" type="primary">20351553</name>
    <name evidence="2" type="ORF">GGTG_11095</name>
</gene>
<evidence type="ECO:0000256" key="1">
    <source>
        <dbReference type="SAM" id="Coils"/>
    </source>
</evidence>
<dbReference type="PANTHER" id="PTHR28064:SF1">
    <property type="entry name" value="INNER KINETOCHORE SUBUNIT NKP2"/>
    <property type="match status" value="1"/>
</dbReference>
<evidence type="ECO:0000313" key="4">
    <source>
        <dbReference type="Proteomes" id="UP000006039"/>
    </source>
</evidence>
<evidence type="ECO:0000313" key="2">
    <source>
        <dbReference type="EMBL" id="EJT71842.1"/>
    </source>
</evidence>
<reference evidence="3" key="5">
    <citation type="submission" date="2018-04" db="UniProtKB">
        <authorList>
            <consortium name="EnsemblFungi"/>
        </authorList>
    </citation>
    <scope>IDENTIFICATION</scope>
    <source>
        <strain evidence="3">R3-111a-1</strain>
    </source>
</reference>
<dbReference type="EnsemblFungi" id="EJT71842">
    <property type="protein sequence ID" value="EJT71842"/>
    <property type="gene ID" value="GGTG_11095"/>
</dbReference>
<dbReference type="STRING" id="644352.J3PC72"/>
<dbReference type="Pfam" id="PF09447">
    <property type="entry name" value="Cnl2_NKP2"/>
    <property type="match status" value="1"/>
</dbReference>
<proteinExistence type="predicted"/>
<dbReference type="GO" id="GO:0031511">
    <property type="term" value="C:Mis6-Sim4 complex"/>
    <property type="evidence" value="ECO:0007669"/>
    <property type="project" value="TreeGrafter"/>
</dbReference>
<accession>J3PC72</accession>
<reference evidence="3" key="4">
    <citation type="journal article" date="2015" name="G3 (Bethesda)">
        <title>Genome sequences of three phytopathogenic species of the Magnaporthaceae family of fungi.</title>
        <authorList>
            <person name="Okagaki L.H."/>
            <person name="Nunes C.C."/>
            <person name="Sailsbery J."/>
            <person name="Clay B."/>
            <person name="Brown D."/>
            <person name="John T."/>
            <person name="Oh Y."/>
            <person name="Young N."/>
            <person name="Fitzgerald M."/>
            <person name="Haas B.J."/>
            <person name="Zeng Q."/>
            <person name="Young S."/>
            <person name="Adiconis X."/>
            <person name="Fan L."/>
            <person name="Levin J.Z."/>
            <person name="Mitchell T.K."/>
            <person name="Okubara P.A."/>
            <person name="Farman M.L."/>
            <person name="Kohn L.M."/>
            <person name="Birren B."/>
            <person name="Ma L.-J."/>
            <person name="Dean R.A."/>
        </authorList>
    </citation>
    <scope>NUCLEOTIDE SEQUENCE</scope>
    <source>
        <strain evidence="3">R3-111a-1</strain>
    </source>
</reference>
<evidence type="ECO:0000313" key="3">
    <source>
        <dbReference type="EnsemblFungi" id="EJT71842"/>
    </source>
</evidence>
<keyword evidence="4" id="KW-1185">Reference proteome</keyword>
<dbReference type="RefSeq" id="XP_009227239.1">
    <property type="nucleotide sequence ID" value="XM_009228975.1"/>
</dbReference>
<evidence type="ECO:0008006" key="5">
    <source>
        <dbReference type="Google" id="ProtNLM"/>
    </source>
</evidence>
<sequence length="191" mass="21219">MAPTESTILSNYLLVPAQLPTIISLDEFRSFFPPGQRSSPQVRTLYRDLQRQRNAIVDNVAENIDAEAGQRARAIRRQVARVKLGAAADEIDPEDEVEKVLLASDPNTRPEASQHTLASVVADMEAAATALERQIQDIQSEEAEILQSIQQTIGDLSDLRYGRLANPRLSEQVLDGLRNMEAICKRSPESR</sequence>
<dbReference type="eggNOG" id="ENOG502S7X4">
    <property type="taxonomic scope" value="Eukaryota"/>
</dbReference>
<reference evidence="2" key="3">
    <citation type="submission" date="2010-09" db="EMBL/GenBank/DDBJ databases">
        <title>Annotation of Gaeumannomyces graminis var. tritici R3-111a-1.</title>
        <authorList>
            <consortium name="The Broad Institute Genome Sequencing Platform"/>
            <person name="Ma L.-J."/>
            <person name="Dead R."/>
            <person name="Young S.K."/>
            <person name="Zeng Q."/>
            <person name="Gargeya S."/>
            <person name="Fitzgerald M."/>
            <person name="Haas B."/>
            <person name="Abouelleil A."/>
            <person name="Alvarado L."/>
            <person name="Arachchi H.M."/>
            <person name="Berlin A."/>
            <person name="Brown A."/>
            <person name="Chapman S.B."/>
            <person name="Chen Z."/>
            <person name="Dunbar C."/>
            <person name="Freedman E."/>
            <person name="Gearin G."/>
            <person name="Gellesch M."/>
            <person name="Goldberg J."/>
            <person name="Griggs A."/>
            <person name="Gujja S."/>
            <person name="Heiman D."/>
            <person name="Howarth C."/>
            <person name="Larson L."/>
            <person name="Lui A."/>
            <person name="MacDonald P.J.P."/>
            <person name="Mehta T."/>
            <person name="Montmayeur A."/>
            <person name="Murphy C."/>
            <person name="Neiman D."/>
            <person name="Pearson M."/>
            <person name="Priest M."/>
            <person name="Roberts A."/>
            <person name="Saif S."/>
            <person name="Shea T."/>
            <person name="Shenoy N."/>
            <person name="Sisk P."/>
            <person name="Stolte C."/>
            <person name="Sykes S."/>
            <person name="Yandava C."/>
            <person name="Wortman J."/>
            <person name="Nusbaum C."/>
            <person name="Birren B."/>
        </authorList>
    </citation>
    <scope>NUCLEOTIDE SEQUENCE</scope>
    <source>
        <strain evidence="2">R3-111a-1</strain>
    </source>
</reference>
<dbReference type="EMBL" id="GL385400">
    <property type="protein sequence ID" value="EJT71842.1"/>
    <property type="molecule type" value="Genomic_DNA"/>
</dbReference>
<dbReference type="InterPro" id="IPR018565">
    <property type="entry name" value="Nkp2/Cnl2"/>
</dbReference>
<dbReference type="Proteomes" id="UP000006039">
    <property type="component" value="Unassembled WGS sequence"/>
</dbReference>
<reference evidence="2" key="2">
    <citation type="submission" date="2010-07" db="EMBL/GenBank/DDBJ databases">
        <authorList>
            <consortium name="The Broad Institute Genome Sequencing Platform"/>
            <consortium name="Broad Institute Genome Sequencing Center for Infectious Disease"/>
            <person name="Ma L.-J."/>
            <person name="Dead R."/>
            <person name="Young S."/>
            <person name="Zeng Q."/>
            <person name="Koehrsen M."/>
            <person name="Alvarado L."/>
            <person name="Berlin A."/>
            <person name="Chapman S.B."/>
            <person name="Chen Z."/>
            <person name="Freedman E."/>
            <person name="Gellesch M."/>
            <person name="Goldberg J."/>
            <person name="Griggs A."/>
            <person name="Gujja S."/>
            <person name="Heilman E.R."/>
            <person name="Heiman D."/>
            <person name="Hepburn T."/>
            <person name="Howarth C."/>
            <person name="Jen D."/>
            <person name="Larson L."/>
            <person name="Mehta T."/>
            <person name="Neiman D."/>
            <person name="Pearson M."/>
            <person name="Roberts A."/>
            <person name="Saif S."/>
            <person name="Shea T."/>
            <person name="Shenoy N."/>
            <person name="Sisk P."/>
            <person name="Stolte C."/>
            <person name="Sykes S."/>
            <person name="Walk T."/>
            <person name="White J."/>
            <person name="Yandava C."/>
            <person name="Haas B."/>
            <person name="Nusbaum C."/>
            <person name="Birren B."/>
        </authorList>
    </citation>
    <scope>NUCLEOTIDE SEQUENCE</scope>
    <source>
        <strain evidence="2">R3-111a-1</strain>
    </source>
</reference>
<dbReference type="PANTHER" id="PTHR28064">
    <property type="entry name" value="INNER KINETOCHORE SUBUNIT NKP2"/>
    <property type="match status" value="1"/>
</dbReference>
<keyword evidence="1" id="KW-0175">Coiled coil</keyword>
<dbReference type="AlphaFoldDB" id="J3PC72"/>
<dbReference type="GeneID" id="20351553"/>
<protein>
    <recommendedName>
        <fullName evidence="5">Cnl2/NKP2 family protein</fullName>
    </recommendedName>
</protein>
<dbReference type="GO" id="GO:0007059">
    <property type="term" value="P:chromosome segregation"/>
    <property type="evidence" value="ECO:0007669"/>
    <property type="project" value="TreeGrafter"/>
</dbReference>
<dbReference type="VEuPathDB" id="FungiDB:GGTG_11095"/>
<feature type="coiled-coil region" evidence="1">
    <location>
        <begin position="121"/>
        <end position="148"/>
    </location>
</feature>
<name>J3PC72_GAET3</name>